<accession>A0AAV8QRW3</accession>
<dbReference type="AlphaFoldDB" id="A0AAV8QRW3"/>
<sequence>MERALRAYMEVLRLVRRLPRETRPYYAKYARENFVNYRELDDSASLDELLQRAYTHTTWVLNKYSVDQSVADKLKETCAAAEAGKETDYVLPPKCLPLFPRGGVRNQVQMTYVKLLGKSRINPRAIYRDLDVLITRVQFDSREVYHKDLFNSCVRLKTDGILYLTWACNRGAIALVVGEESVKDPILSCSDKAVVIVNATDSALPVITVTFYGHPSRSTFVVGVIGTNGKMTMTNLV</sequence>
<feature type="domain" description="Complex 1 LYR protein" evidence="2">
    <location>
        <begin position="3"/>
        <end position="55"/>
    </location>
</feature>
<dbReference type="SUPFAM" id="SSF63418">
    <property type="entry name" value="MurE/MurF N-terminal domain"/>
    <property type="match status" value="1"/>
</dbReference>
<dbReference type="EMBL" id="JAQQAF010000006">
    <property type="protein sequence ID" value="KAJ8477553.1"/>
    <property type="molecule type" value="Genomic_DNA"/>
</dbReference>
<dbReference type="PANTHER" id="PTHR36758:SF1">
    <property type="entry name" value="OS01G0342800 PROTEIN"/>
    <property type="match status" value="1"/>
</dbReference>
<evidence type="ECO:0000313" key="3">
    <source>
        <dbReference type="EMBL" id="KAJ8477553.1"/>
    </source>
</evidence>
<name>A0AAV8QRW3_ENSVE</name>
<proteinExistence type="inferred from homology"/>
<comment type="caution">
    <text evidence="3">The sequence shown here is derived from an EMBL/GenBank/DDBJ whole genome shotgun (WGS) entry which is preliminary data.</text>
</comment>
<dbReference type="CDD" id="cd20269">
    <property type="entry name" value="Complex1_LYR_LYRM9"/>
    <property type="match status" value="1"/>
</dbReference>
<dbReference type="Proteomes" id="UP001222027">
    <property type="component" value="Unassembled WGS sequence"/>
</dbReference>
<dbReference type="InterPro" id="IPR045291">
    <property type="entry name" value="Complex1_LYR_LYRM9"/>
</dbReference>
<dbReference type="Pfam" id="PF05347">
    <property type="entry name" value="Complex1_LYR"/>
    <property type="match status" value="1"/>
</dbReference>
<dbReference type="PANTHER" id="PTHR36758">
    <property type="entry name" value="OS01G0342800 PROTEIN"/>
    <property type="match status" value="1"/>
</dbReference>
<evidence type="ECO:0000313" key="4">
    <source>
        <dbReference type="Proteomes" id="UP001222027"/>
    </source>
</evidence>
<dbReference type="Gene3D" id="3.40.1390.10">
    <property type="entry name" value="MurE/MurF, N-terminal domain"/>
    <property type="match status" value="1"/>
</dbReference>
<dbReference type="InterPro" id="IPR035911">
    <property type="entry name" value="MurE/MurF_N"/>
</dbReference>
<evidence type="ECO:0000259" key="2">
    <source>
        <dbReference type="Pfam" id="PF05347"/>
    </source>
</evidence>
<keyword evidence="4" id="KW-1185">Reference proteome</keyword>
<reference evidence="3 4" key="1">
    <citation type="submission" date="2022-12" db="EMBL/GenBank/DDBJ databases">
        <title>Chromosome-scale assembly of the Ensete ventricosum genome.</title>
        <authorList>
            <person name="Dussert Y."/>
            <person name="Stocks J."/>
            <person name="Wendawek A."/>
            <person name="Woldeyes F."/>
            <person name="Nichols R.A."/>
            <person name="Borrell J.S."/>
        </authorList>
    </citation>
    <scope>NUCLEOTIDE SEQUENCE [LARGE SCALE GENOMIC DNA]</scope>
    <source>
        <strain evidence="4">cv. Maze</strain>
        <tissue evidence="3">Seeds</tissue>
    </source>
</reference>
<comment type="similarity">
    <text evidence="1">Belongs to the complex I LYR family. LYRM9 subfamily.</text>
</comment>
<organism evidence="3 4">
    <name type="scientific">Ensete ventricosum</name>
    <name type="common">Abyssinian banana</name>
    <name type="synonym">Musa ensete</name>
    <dbReference type="NCBI Taxonomy" id="4639"/>
    <lineage>
        <taxon>Eukaryota</taxon>
        <taxon>Viridiplantae</taxon>
        <taxon>Streptophyta</taxon>
        <taxon>Embryophyta</taxon>
        <taxon>Tracheophyta</taxon>
        <taxon>Spermatophyta</taxon>
        <taxon>Magnoliopsida</taxon>
        <taxon>Liliopsida</taxon>
        <taxon>Zingiberales</taxon>
        <taxon>Musaceae</taxon>
        <taxon>Ensete</taxon>
    </lineage>
</organism>
<dbReference type="InterPro" id="IPR008011">
    <property type="entry name" value="Complex1_LYR_dom"/>
</dbReference>
<protein>
    <recommendedName>
        <fullName evidence="2">Complex 1 LYR protein domain-containing protein</fullName>
    </recommendedName>
</protein>
<evidence type="ECO:0000256" key="1">
    <source>
        <dbReference type="ARBA" id="ARBA00025757"/>
    </source>
</evidence>
<gene>
    <name evidence="3" type="ORF">OPV22_021280</name>
</gene>